<accession>V4QWF3</accession>
<gene>
    <name evidence="1" type="ORF">N177_2521</name>
</gene>
<evidence type="ECO:0000313" key="2">
    <source>
        <dbReference type="Proteomes" id="UP000017819"/>
    </source>
</evidence>
<comment type="caution">
    <text evidence="1">The sequence shown here is derived from an EMBL/GenBank/DDBJ whole genome shotgun (WGS) entry which is preliminary data.</text>
</comment>
<evidence type="ECO:0000313" key="1">
    <source>
        <dbReference type="EMBL" id="ESR24072.1"/>
    </source>
</evidence>
<protein>
    <submittedName>
        <fullName evidence="1">Uncharacterized protein</fullName>
    </submittedName>
</protein>
<dbReference type="STRING" id="631454.N177_2521"/>
<dbReference type="eggNOG" id="COG0740">
    <property type="taxonomic scope" value="Bacteria"/>
</dbReference>
<dbReference type="Gene3D" id="3.90.226.10">
    <property type="entry name" value="2-enoyl-CoA Hydratase, Chain A, domain 1"/>
    <property type="match status" value="1"/>
</dbReference>
<dbReference type="InterPro" id="IPR029045">
    <property type="entry name" value="ClpP/crotonase-like_dom_sf"/>
</dbReference>
<dbReference type="EMBL" id="AWXZ01000035">
    <property type="protein sequence ID" value="ESR24072.1"/>
    <property type="molecule type" value="Genomic_DNA"/>
</dbReference>
<proteinExistence type="predicted"/>
<organism evidence="1 2">
    <name type="scientific">Lutibaculum baratangense AMV1</name>
    <dbReference type="NCBI Taxonomy" id="631454"/>
    <lineage>
        <taxon>Bacteria</taxon>
        <taxon>Pseudomonadati</taxon>
        <taxon>Pseudomonadota</taxon>
        <taxon>Alphaproteobacteria</taxon>
        <taxon>Hyphomicrobiales</taxon>
        <taxon>Tepidamorphaceae</taxon>
        <taxon>Lutibaculum</taxon>
    </lineage>
</organism>
<dbReference type="AlphaFoldDB" id="V4QWF3"/>
<dbReference type="Proteomes" id="UP000017819">
    <property type="component" value="Unassembled WGS sequence"/>
</dbReference>
<dbReference type="SUPFAM" id="SSF52096">
    <property type="entry name" value="ClpP/crotonase"/>
    <property type="match status" value="1"/>
</dbReference>
<sequence length="202" mass="22200">MAGFSLVTRSENASVPESTVILRYEGPIDHPMADDLQAISQELGESIERVILELDSVGGELNEASKVIDVLADMRARVTLKTLVRQGRRCLSACVLVFMQAETRVAGGASAWMFHGACPPGTNVPSLTLTARFTTLLRDAGVDPQFIRFLVQEGCLDRPGGYWASGYELFHVHKANIITRLLDPWEPLSPSRGVRDPQIQPR</sequence>
<reference evidence="1 2" key="1">
    <citation type="journal article" date="2014" name="Genome Announc.">
        <title>Draft Genome Sequence of Lutibaculum baratangense Strain AMV1T, Isolated from a Mud Volcano in Andamans, India.</title>
        <authorList>
            <person name="Singh A."/>
            <person name="Sreenivas A."/>
            <person name="Sathyanarayana Reddy G."/>
            <person name="Pinnaka A.K."/>
            <person name="Shivaji S."/>
        </authorList>
    </citation>
    <scope>NUCLEOTIDE SEQUENCE [LARGE SCALE GENOMIC DNA]</scope>
    <source>
        <strain evidence="1 2">AMV1</strain>
    </source>
</reference>
<name>V4QWF3_9HYPH</name>
<keyword evidence="2" id="KW-1185">Reference proteome</keyword>